<feature type="repeat" description="ANK" evidence="3">
    <location>
        <begin position="335"/>
        <end position="367"/>
    </location>
</feature>
<dbReference type="PANTHER" id="PTHR24123">
    <property type="entry name" value="ANKYRIN REPEAT-CONTAINING"/>
    <property type="match status" value="1"/>
</dbReference>
<dbReference type="EMBL" id="JAFIMR010000038">
    <property type="protein sequence ID" value="KAI1857970.1"/>
    <property type="molecule type" value="Genomic_DNA"/>
</dbReference>
<organism evidence="4 5">
    <name type="scientific">Neoarthrinium moseri</name>
    <dbReference type="NCBI Taxonomy" id="1658444"/>
    <lineage>
        <taxon>Eukaryota</taxon>
        <taxon>Fungi</taxon>
        <taxon>Dikarya</taxon>
        <taxon>Ascomycota</taxon>
        <taxon>Pezizomycotina</taxon>
        <taxon>Sordariomycetes</taxon>
        <taxon>Xylariomycetidae</taxon>
        <taxon>Amphisphaeriales</taxon>
        <taxon>Apiosporaceae</taxon>
        <taxon>Neoarthrinium</taxon>
    </lineage>
</organism>
<dbReference type="SUPFAM" id="SSF48403">
    <property type="entry name" value="Ankyrin repeat"/>
    <property type="match status" value="1"/>
</dbReference>
<evidence type="ECO:0000313" key="4">
    <source>
        <dbReference type="EMBL" id="KAI1857970.1"/>
    </source>
</evidence>
<reference evidence="4" key="1">
    <citation type="submission" date="2021-03" db="EMBL/GenBank/DDBJ databases">
        <title>Revisited historic fungal species revealed as producer of novel bioactive compounds through whole genome sequencing and comparative genomics.</title>
        <authorList>
            <person name="Vignolle G.A."/>
            <person name="Hochenegger N."/>
            <person name="Mach R.L."/>
            <person name="Mach-Aigner A.R."/>
            <person name="Javad Rahimi M."/>
            <person name="Salim K.A."/>
            <person name="Chan C.M."/>
            <person name="Lim L.B.L."/>
            <person name="Cai F."/>
            <person name="Druzhinina I.S."/>
            <person name="U'Ren J.M."/>
            <person name="Derntl C."/>
        </authorList>
    </citation>
    <scope>NUCLEOTIDE SEQUENCE</scope>
    <source>
        <strain evidence="4">TUCIM 5799</strain>
    </source>
</reference>
<comment type="caution">
    <text evidence="4">The sequence shown here is derived from an EMBL/GenBank/DDBJ whole genome shotgun (WGS) entry which is preliminary data.</text>
</comment>
<keyword evidence="1" id="KW-0677">Repeat</keyword>
<keyword evidence="2 3" id="KW-0040">ANK repeat</keyword>
<dbReference type="InterPro" id="IPR036770">
    <property type="entry name" value="Ankyrin_rpt-contain_sf"/>
</dbReference>
<dbReference type="Proteomes" id="UP000829685">
    <property type="component" value="Unassembled WGS sequence"/>
</dbReference>
<proteinExistence type="predicted"/>
<evidence type="ECO:0000313" key="5">
    <source>
        <dbReference type="Proteomes" id="UP000829685"/>
    </source>
</evidence>
<keyword evidence="5" id="KW-1185">Reference proteome</keyword>
<evidence type="ECO:0000256" key="2">
    <source>
        <dbReference type="ARBA" id="ARBA00023043"/>
    </source>
</evidence>
<dbReference type="InterPro" id="IPR002110">
    <property type="entry name" value="Ankyrin_rpt"/>
</dbReference>
<dbReference type="InterPro" id="IPR051165">
    <property type="entry name" value="Multifunctional_ANK_Repeat"/>
</dbReference>
<dbReference type="SMART" id="SM00248">
    <property type="entry name" value="ANK"/>
    <property type="match status" value="3"/>
</dbReference>
<evidence type="ECO:0000256" key="1">
    <source>
        <dbReference type="ARBA" id="ARBA00022737"/>
    </source>
</evidence>
<sequence>MSEATAQLELIRKRVTHAETDAKVLRRRLSRLIPDAWDRIRDLEEQNGRFPPLPARLPRADYVLVADSLERDKQALLFYVACEQGALSDVVAFVEERTPNPSKATLQFGLEQASFACKPDVVQYLLHQGANLHSGCFMKLFEFLGAGQTSTRLRCIFDEADYAADTDSFIALLSVFIKSGFWHPNQPWESPAMIDPYVAMYASRVLTDRRLLLFLLEHGADPNLSRYPKSARGSSDRDATPWAIDRQSPSPLNLAVAQGDQSLFDLLVAHGAKAEGEGLHLLHSLVRAAMQHDFASTRRPMAEGIIAQRLADVNDVKPMPYRHEDSRYFIGGYTEDETPLTLACAASDWEFVEWLVQHGADPGALGGKAYTQLWWNKPYGANDPSRLLEILNSRAITEAMEGMLDP</sequence>
<dbReference type="PANTHER" id="PTHR24123:SF141">
    <property type="entry name" value="ANKYRIN 2, ISOFORM U"/>
    <property type="match status" value="1"/>
</dbReference>
<evidence type="ECO:0008006" key="6">
    <source>
        <dbReference type="Google" id="ProtNLM"/>
    </source>
</evidence>
<dbReference type="PROSITE" id="PS50088">
    <property type="entry name" value="ANK_REPEAT"/>
    <property type="match status" value="1"/>
</dbReference>
<dbReference type="AlphaFoldDB" id="A0A9P9WDC4"/>
<name>A0A9P9WDC4_9PEZI</name>
<dbReference type="Pfam" id="PF00023">
    <property type="entry name" value="Ank"/>
    <property type="match status" value="1"/>
</dbReference>
<accession>A0A9P9WDC4</accession>
<dbReference type="Gene3D" id="1.25.40.20">
    <property type="entry name" value="Ankyrin repeat-containing domain"/>
    <property type="match status" value="1"/>
</dbReference>
<dbReference type="PROSITE" id="PS50297">
    <property type="entry name" value="ANK_REP_REGION"/>
    <property type="match status" value="1"/>
</dbReference>
<evidence type="ECO:0000256" key="3">
    <source>
        <dbReference type="PROSITE-ProRule" id="PRU00023"/>
    </source>
</evidence>
<protein>
    <recommendedName>
        <fullName evidence="6">Ankyrin repeat protein</fullName>
    </recommendedName>
</protein>
<gene>
    <name evidence="4" type="ORF">JX265_011000</name>
</gene>